<name>A0A835PS55_VANPL</name>
<comment type="caution">
    <text evidence="1">The sequence shown here is derived from an EMBL/GenBank/DDBJ whole genome shotgun (WGS) entry which is preliminary data.</text>
</comment>
<dbReference type="EMBL" id="JADCNM010000013">
    <property type="protein sequence ID" value="KAG0456318.1"/>
    <property type="molecule type" value="Genomic_DNA"/>
</dbReference>
<reference evidence="1 2" key="1">
    <citation type="journal article" date="2020" name="Nat. Food">
        <title>A phased Vanilla planifolia genome enables genetic improvement of flavour and production.</title>
        <authorList>
            <person name="Hasing T."/>
            <person name="Tang H."/>
            <person name="Brym M."/>
            <person name="Khazi F."/>
            <person name="Huang T."/>
            <person name="Chambers A.H."/>
        </authorList>
    </citation>
    <scope>NUCLEOTIDE SEQUENCE [LARGE SCALE GENOMIC DNA]</scope>
    <source>
        <tissue evidence="1">Leaf</tissue>
    </source>
</reference>
<evidence type="ECO:0000313" key="1">
    <source>
        <dbReference type="EMBL" id="KAG0456318.1"/>
    </source>
</evidence>
<organism evidence="1 2">
    <name type="scientific">Vanilla planifolia</name>
    <name type="common">Vanilla</name>
    <dbReference type="NCBI Taxonomy" id="51239"/>
    <lineage>
        <taxon>Eukaryota</taxon>
        <taxon>Viridiplantae</taxon>
        <taxon>Streptophyta</taxon>
        <taxon>Embryophyta</taxon>
        <taxon>Tracheophyta</taxon>
        <taxon>Spermatophyta</taxon>
        <taxon>Magnoliopsida</taxon>
        <taxon>Liliopsida</taxon>
        <taxon>Asparagales</taxon>
        <taxon>Orchidaceae</taxon>
        <taxon>Vanilloideae</taxon>
        <taxon>Vanilleae</taxon>
        <taxon>Vanilla</taxon>
    </lineage>
</organism>
<dbReference type="Proteomes" id="UP000639772">
    <property type="component" value="Chromosome 13"/>
</dbReference>
<accession>A0A835PS55</accession>
<evidence type="ECO:0000313" key="2">
    <source>
        <dbReference type="Proteomes" id="UP000639772"/>
    </source>
</evidence>
<proteinExistence type="predicted"/>
<protein>
    <submittedName>
        <fullName evidence="1">Uncharacterized protein</fullName>
    </submittedName>
</protein>
<sequence length="66" mass="7722">MRLNEFDGNEHEPVGCSFSTAPQHGRKYWHLMIFLCDRLLAVLGKNSKQREISRDDWVFEGIEALE</sequence>
<dbReference type="AlphaFoldDB" id="A0A835PS55"/>
<gene>
    <name evidence="1" type="ORF">HPP92_024106</name>
</gene>